<protein>
    <submittedName>
        <fullName evidence="1">Uncharacterized protein</fullName>
    </submittedName>
</protein>
<gene>
    <name evidence="1" type="ORF">ANN_10709</name>
</gene>
<reference evidence="1 2" key="1">
    <citation type="journal article" date="2022" name="Allergy">
        <title>Genome assembly and annotation of Periplaneta americana reveal a comprehensive cockroach allergen profile.</title>
        <authorList>
            <person name="Wang L."/>
            <person name="Xiong Q."/>
            <person name="Saelim N."/>
            <person name="Wang L."/>
            <person name="Nong W."/>
            <person name="Wan A.T."/>
            <person name="Shi M."/>
            <person name="Liu X."/>
            <person name="Cao Q."/>
            <person name="Hui J.H.L."/>
            <person name="Sookrung N."/>
            <person name="Leung T.F."/>
            <person name="Tungtrongchitr A."/>
            <person name="Tsui S.K.W."/>
        </authorList>
    </citation>
    <scope>NUCLEOTIDE SEQUENCE [LARGE SCALE GENOMIC DNA]</scope>
    <source>
        <strain evidence="1">PWHHKU_190912</strain>
    </source>
</reference>
<sequence>MAENRLPKKIMNYRPIGKRDLGRPRKRWLDDRDRNSCSNHVVAWLKGESPKLEPRLPVPSFPLDARVHSRGNQQDWNIPDGCHITPCLELPTGVRKEMNNELDDGQFSEDEILSVLCSAFKTGETSVNIDKDMA</sequence>
<name>A0ABQ8T323_PERAM</name>
<dbReference type="EMBL" id="JAJSOF020000015">
    <property type="protein sequence ID" value="KAJ4440862.1"/>
    <property type="molecule type" value="Genomic_DNA"/>
</dbReference>
<dbReference type="Proteomes" id="UP001148838">
    <property type="component" value="Unassembled WGS sequence"/>
</dbReference>
<accession>A0ABQ8T323</accession>
<organism evidence="1 2">
    <name type="scientific">Periplaneta americana</name>
    <name type="common">American cockroach</name>
    <name type="synonym">Blatta americana</name>
    <dbReference type="NCBI Taxonomy" id="6978"/>
    <lineage>
        <taxon>Eukaryota</taxon>
        <taxon>Metazoa</taxon>
        <taxon>Ecdysozoa</taxon>
        <taxon>Arthropoda</taxon>
        <taxon>Hexapoda</taxon>
        <taxon>Insecta</taxon>
        <taxon>Pterygota</taxon>
        <taxon>Neoptera</taxon>
        <taxon>Polyneoptera</taxon>
        <taxon>Dictyoptera</taxon>
        <taxon>Blattodea</taxon>
        <taxon>Blattoidea</taxon>
        <taxon>Blattidae</taxon>
        <taxon>Blattinae</taxon>
        <taxon>Periplaneta</taxon>
    </lineage>
</organism>
<evidence type="ECO:0000313" key="2">
    <source>
        <dbReference type="Proteomes" id="UP001148838"/>
    </source>
</evidence>
<keyword evidence="2" id="KW-1185">Reference proteome</keyword>
<evidence type="ECO:0000313" key="1">
    <source>
        <dbReference type="EMBL" id="KAJ4440862.1"/>
    </source>
</evidence>
<comment type="caution">
    <text evidence="1">The sequence shown here is derived from an EMBL/GenBank/DDBJ whole genome shotgun (WGS) entry which is preliminary data.</text>
</comment>
<proteinExistence type="predicted"/>